<sequence length="109" mass="12259">MFYTQNSQNGVVFTNFIITLLYHSITADDSSIACMVINGQHTYTYICKALKSPEESVCLSAINLLSSLFACASRFEMPMTHSYDIPKETLAQVFDGQKLVTKAIHLQLW</sequence>
<proteinExistence type="predicted"/>
<protein>
    <submittedName>
        <fullName evidence="1">Uncharacterized protein</fullName>
    </submittedName>
</protein>
<dbReference type="EMBL" id="VXIV02001599">
    <property type="protein sequence ID" value="KAF6031474.1"/>
    <property type="molecule type" value="Genomic_DNA"/>
</dbReference>
<evidence type="ECO:0000313" key="2">
    <source>
        <dbReference type="Proteomes" id="UP000593567"/>
    </source>
</evidence>
<gene>
    <name evidence="1" type="ORF">EB796_010216</name>
</gene>
<name>A0A7J7K0H5_BUGNE</name>
<comment type="caution">
    <text evidence="1">The sequence shown here is derived from an EMBL/GenBank/DDBJ whole genome shotgun (WGS) entry which is preliminary data.</text>
</comment>
<evidence type="ECO:0000313" key="1">
    <source>
        <dbReference type="EMBL" id="KAF6031474.1"/>
    </source>
</evidence>
<dbReference type="AlphaFoldDB" id="A0A7J7K0H5"/>
<keyword evidence="2" id="KW-1185">Reference proteome</keyword>
<organism evidence="1 2">
    <name type="scientific">Bugula neritina</name>
    <name type="common">Brown bryozoan</name>
    <name type="synonym">Sertularia neritina</name>
    <dbReference type="NCBI Taxonomy" id="10212"/>
    <lineage>
        <taxon>Eukaryota</taxon>
        <taxon>Metazoa</taxon>
        <taxon>Spiralia</taxon>
        <taxon>Lophotrochozoa</taxon>
        <taxon>Bryozoa</taxon>
        <taxon>Gymnolaemata</taxon>
        <taxon>Cheilostomatida</taxon>
        <taxon>Flustrina</taxon>
        <taxon>Buguloidea</taxon>
        <taxon>Bugulidae</taxon>
        <taxon>Bugula</taxon>
    </lineage>
</organism>
<reference evidence="1" key="1">
    <citation type="submission" date="2020-06" db="EMBL/GenBank/DDBJ databases">
        <title>Draft genome of Bugula neritina, a colonial animal packing powerful symbionts and potential medicines.</title>
        <authorList>
            <person name="Rayko M."/>
        </authorList>
    </citation>
    <scope>NUCLEOTIDE SEQUENCE [LARGE SCALE GENOMIC DNA]</scope>
    <source>
        <strain evidence="1">Kwan_BN1</strain>
    </source>
</reference>
<dbReference type="Proteomes" id="UP000593567">
    <property type="component" value="Unassembled WGS sequence"/>
</dbReference>
<accession>A0A7J7K0H5</accession>